<dbReference type="CDD" id="cd14752">
    <property type="entry name" value="GH31_N"/>
    <property type="match status" value="1"/>
</dbReference>
<dbReference type="SUPFAM" id="SSF74650">
    <property type="entry name" value="Galactose mutarotase-like"/>
    <property type="match status" value="1"/>
</dbReference>
<dbReference type="Gene3D" id="3.20.20.80">
    <property type="entry name" value="Glycosidases"/>
    <property type="match status" value="1"/>
</dbReference>
<reference evidence="6 7" key="1">
    <citation type="submission" date="2015-07" db="EMBL/GenBank/DDBJ databases">
        <title>Genome sequence of Ornatilinea apprima DSM 23815.</title>
        <authorList>
            <person name="Hemp J."/>
            <person name="Ward L.M."/>
            <person name="Pace L.A."/>
            <person name="Fischer W.W."/>
        </authorList>
    </citation>
    <scope>NUCLEOTIDE SEQUENCE [LARGE SCALE GENOMIC DNA]</scope>
    <source>
        <strain evidence="6 7">P3M-1</strain>
    </source>
</reference>
<gene>
    <name evidence="6" type="ORF">ADN00_04185</name>
</gene>
<keyword evidence="2" id="KW-0378">Hydrolase</keyword>
<protein>
    <submittedName>
        <fullName evidence="6">Uncharacterized protein</fullName>
    </submittedName>
</protein>
<dbReference type="InterPro" id="IPR033403">
    <property type="entry name" value="DUF5110"/>
</dbReference>
<evidence type="ECO:0000256" key="2">
    <source>
        <dbReference type="RuleBase" id="RU361185"/>
    </source>
</evidence>
<comment type="similarity">
    <text evidence="1 2">Belongs to the glycosyl hydrolase 31 family.</text>
</comment>
<dbReference type="SUPFAM" id="SSF51011">
    <property type="entry name" value="Glycosyl hydrolase domain"/>
    <property type="match status" value="1"/>
</dbReference>
<keyword evidence="2" id="KW-0326">Glycosidase</keyword>
<evidence type="ECO:0000313" key="6">
    <source>
        <dbReference type="EMBL" id="KPL79237.1"/>
    </source>
</evidence>
<evidence type="ECO:0000259" key="3">
    <source>
        <dbReference type="Pfam" id="PF01055"/>
    </source>
</evidence>
<dbReference type="AlphaFoldDB" id="A0A0P6XAS5"/>
<dbReference type="Gene3D" id="2.60.40.1180">
    <property type="entry name" value="Golgi alpha-mannosidase II"/>
    <property type="match status" value="2"/>
</dbReference>
<dbReference type="PATRIC" id="fig|1134406.4.peg.193"/>
<dbReference type="InterPro" id="IPR017853">
    <property type="entry name" value="GH"/>
</dbReference>
<dbReference type="EMBL" id="LGCL01000015">
    <property type="protein sequence ID" value="KPL79237.1"/>
    <property type="molecule type" value="Genomic_DNA"/>
</dbReference>
<evidence type="ECO:0000313" key="7">
    <source>
        <dbReference type="Proteomes" id="UP000050417"/>
    </source>
</evidence>
<dbReference type="PANTHER" id="PTHR22762:SF120">
    <property type="entry name" value="HETEROGLYCAN GLUCOSIDASE 1"/>
    <property type="match status" value="1"/>
</dbReference>
<keyword evidence="7" id="KW-1185">Reference proteome</keyword>
<dbReference type="SUPFAM" id="SSF51445">
    <property type="entry name" value="(Trans)glycosidases"/>
    <property type="match status" value="1"/>
</dbReference>
<name>A0A0P6XAS5_9CHLR</name>
<dbReference type="InterPro" id="IPR048395">
    <property type="entry name" value="Glyco_hydro_31_C"/>
</dbReference>
<comment type="caution">
    <text evidence="6">The sequence shown here is derived from an EMBL/GenBank/DDBJ whole genome shotgun (WGS) entry which is preliminary data.</text>
</comment>
<dbReference type="PANTHER" id="PTHR22762">
    <property type="entry name" value="ALPHA-GLUCOSIDASE"/>
    <property type="match status" value="1"/>
</dbReference>
<dbReference type="Proteomes" id="UP000050417">
    <property type="component" value="Unassembled WGS sequence"/>
</dbReference>
<dbReference type="Gene3D" id="2.60.40.1760">
    <property type="entry name" value="glycosyl hydrolase (family 31)"/>
    <property type="match status" value="1"/>
</dbReference>
<feature type="domain" description="Glycoside hydrolase family 31 TIM barrel" evidence="3">
    <location>
        <begin position="234"/>
        <end position="575"/>
    </location>
</feature>
<proteinExistence type="inferred from homology"/>
<dbReference type="STRING" id="1134406.ADN00_04185"/>
<dbReference type="Pfam" id="PF01055">
    <property type="entry name" value="Glyco_hydro_31_2nd"/>
    <property type="match status" value="1"/>
</dbReference>
<sequence>MIIAEEARALYRTEQGSLLVEFLDDDLLHFEYSGPAVRPDVEENIFTSPMVAKTDYAGPAVFETSPEGILRTRSLEVQVDASLCLRATDITRQPPLTLTRLCPNKIERNRKSFFFTPESFTHIYGLGQQFTTPNQPDGDWAGKVRFPGDDYGNAMVGWNGGAAGNTQFSVAYFTGASTENYALFLDNASAQQWDFRDPQAWKISAVGPGIRFYLMAGADLPDLRADYLEITGRPPVPPKKMFGLWVSEYGFDNWGELDEKLSSLRANRFPVDGFVLDLQWFGGIQSDSDNTRMGSLTWDLSNFPSPAAKIDTLRDQGVGIMTIEESYIGKNLPEHRDLESRGYLVERCEGCEAVYLTENPWWGKGGMLDWSDTQGAAYWHDLKREPLIEAGVIGHWTDLGEPELYSLTSWYTGIPEPYAESHIHPDTHNLYNFLWSQSIYDGYLRNQRDQRPFILSRSGAPGSQRLGVAMWSGDVGSNLTTLATQMNNQMHMSYAGMDYYGSDVGGFHRGALDGNLDRMYTRWFGNAALLEIPLRPHTENLCNCKETAPDRIGSQESNLFNLRLRYSLVPYLYSLAHRAYRYGEPVYPPLAFYYQSDPQTHAIGQTKLIGRNLLVYTVPDYATYPRQVYLPAGQWINFYTDEWHASQGGYLEAMQVEEEDLFRLPLFARAGAIIPQMWVDEQTMNVFGQRLDGSTRDELILRVYAHPSKSEFTLFEDDGVTTAYQRGEVRSTRVTQQLFSGQAVVRVEPAQGSYAGAPAERPLVVRLSTAMPLGITQVLVNGEELPRFASQAELDQAESGWLLLAENVVFAKSARDSVDQAREFVFRYQ</sequence>
<organism evidence="6 7">
    <name type="scientific">Ornatilinea apprima</name>
    <dbReference type="NCBI Taxonomy" id="1134406"/>
    <lineage>
        <taxon>Bacteria</taxon>
        <taxon>Bacillati</taxon>
        <taxon>Chloroflexota</taxon>
        <taxon>Anaerolineae</taxon>
        <taxon>Anaerolineales</taxon>
        <taxon>Anaerolineaceae</taxon>
        <taxon>Ornatilinea</taxon>
    </lineage>
</organism>
<accession>A0A0P6XAS5</accession>
<feature type="domain" description="DUF5110" evidence="4">
    <location>
        <begin position="698"/>
        <end position="767"/>
    </location>
</feature>
<evidence type="ECO:0000259" key="5">
    <source>
        <dbReference type="Pfam" id="PF21365"/>
    </source>
</evidence>
<dbReference type="Pfam" id="PF21365">
    <property type="entry name" value="Glyco_hydro_31_3rd"/>
    <property type="match status" value="1"/>
</dbReference>
<dbReference type="InterPro" id="IPR011013">
    <property type="entry name" value="Gal_mutarotase_sf_dom"/>
</dbReference>
<evidence type="ECO:0000256" key="1">
    <source>
        <dbReference type="ARBA" id="ARBA00007806"/>
    </source>
</evidence>
<evidence type="ECO:0000259" key="4">
    <source>
        <dbReference type="Pfam" id="PF17137"/>
    </source>
</evidence>
<dbReference type="InterPro" id="IPR013780">
    <property type="entry name" value="Glyco_hydro_b"/>
</dbReference>
<dbReference type="InterPro" id="IPR000322">
    <property type="entry name" value="Glyco_hydro_31_TIM"/>
</dbReference>
<feature type="domain" description="Glycosyl hydrolase family 31 C-terminal" evidence="5">
    <location>
        <begin position="583"/>
        <end position="674"/>
    </location>
</feature>
<dbReference type="GO" id="GO:0004553">
    <property type="term" value="F:hydrolase activity, hydrolyzing O-glycosyl compounds"/>
    <property type="evidence" value="ECO:0007669"/>
    <property type="project" value="InterPro"/>
</dbReference>
<dbReference type="GO" id="GO:0030246">
    <property type="term" value="F:carbohydrate binding"/>
    <property type="evidence" value="ECO:0007669"/>
    <property type="project" value="InterPro"/>
</dbReference>
<dbReference type="Pfam" id="PF17137">
    <property type="entry name" value="DUF5110"/>
    <property type="match status" value="1"/>
</dbReference>
<dbReference type="GO" id="GO:0005975">
    <property type="term" value="P:carbohydrate metabolic process"/>
    <property type="evidence" value="ECO:0007669"/>
    <property type="project" value="InterPro"/>
</dbReference>